<dbReference type="EMBL" id="CM000850">
    <property type="protein sequence ID" value="KRH05283.1"/>
    <property type="molecule type" value="Genomic_DNA"/>
</dbReference>
<reference evidence="2" key="2">
    <citation type="submission" date="2018-02" db="UniProtKB">
        <authorList>
            <consortium name="EnsemblPlants"/>
        </authorList>
    </citation>
    <scope>IDENTIFICATION</scope>
    <source>
        <strain evidence="2">Williams 82</strain>
    </source>
</reference>
<name>A0A0R0FPU0_SOYBN</name>
<reference evidence="1" key="3">
    <citation type="submission" date="2018-07" db="EMBL/GenBank/DDBJ databases">
        <title>WGS assembly of Glycine max.</title>
        <authorList>
            <person name="Schmutz J."/>
            <person name="Cannon S."/>
            <person name="Schlueter J."/>
            <person name="Ma J."/>
            <person name="Mitros T."/>
            <person name="Nelson W."/>
            <person name="Hyten D."/>
            <person name="Song Q."/>
            <person name="Thelen J."/>
            <person name="Cheng J."/>
            <person name="Xu D."/>
            <person name="Hellsten U."/>
            <person name="May G."/>
            <person name="Yu Y."/>
            <person name="Sakurai T."/>
            <person name="Umezawa T."/>
            <person name="Bhattacharyya M."/>
            <person name="Sandhu D."/>
            <person name="Valliyodan B."/>
            <person name="Lindquist E."/>
            <person name="Peto M."/>
            <person name="Grant D."/>
            <person name="Shu S."/>
            <person name="Goodstein D."/>
            <person name="Barry K."/>
            <person name="Futrell-Griggs M."/>
            <person name="Abernathy B."/>
            <person name="Du J."/>
            <person name="Tian Z."/>
            <person name="Zhu L."/>
            <person name="Gill N."/>
            <person name="Joshi T."/>
            <person name="Libault M."/>
            <person name="Sethuraman A."/>
            <person name="Zhang X."/>
            <person name="Shinozaki K."/>
            <person name="Nguyen H."/>
            <person name="Wing R."/>
            <person name="Cregan P."/>
            <person name="Specht J."/>
            <person name="Grimwood J."/>
            <person name="Rokhsar D."/>
            <person name="Stacey G."/>
            <person name="Shoemaker R."/>
            <person name="Jackson S."/>
        </authorList>
    </citation>
    <scope>NUCLEOTIDE SEQUENCE</scope>
    <source>
        <tissue evidence="1">Callus</tissue>
    </source>
</reference>
<dbReference type="Proteomes" id="UP000008827">
    <property type="component" value="Chromosome 17"/>
</dbReference>
<evidence type="ECO:0000313" key="3">
    <source>
        <dbReference type="Proteomes" id="UP000008827"/>
    </source>
</evidence>
<gene>
    <name evidence="1" type="ORF">GLYMA_17G217900</name>
</gene>
<dbReference type="OrthoDB" id="1422990at2759"/>
<dbReference type="Gramene" id="KRH05283">
    <property type="protein sequence ID" value="KRH05283"/>
    <property type="gene ID" value="GLYMA_17G217900"/>
</dbReference>
<protein>
    <recommendedName>
        <fullName evidence="4">RNase H type-1 domain-containing protein</fullName>
    </recommendedName>
</protein>
<dbReference type="SMR" id="A0A0R0FPU0"/>
<sequence>MQNGLVESVGNIAPGRGLRQDINTFGVGICIRNEHRDFIKARTNYFHRVPRPPEVEAWTLYQVIQWTSELGISKFHAIMARCRAILPSIANSKMCFERMQANNVAHILAKTSLFYAYSQSFDNIPTCIENLIWNEKS</sequence>
<evidence type="ECO:0008006" key="4">
    <source>
        <dbReference type="Google" id="ProtNLM"/>
    </source>
</evidence>
<evidence type="ECO:0000313" key="2">
    <source>
        <dbReference type="EnsemblPlants" id="KRH05283"/>
    </source>
</evidence>
<dbReference type="InParanoid" id="A0A0R0FPU0"/>
<proteinExistence type="predicted"/>
<reference evidence="1 2" key="1">
    <citation type="journal article" date="2010" name="Nature">
        <title>Genome sequence of the palaeopolyploid soybean.</title>
        <authorList>
            <person name="Schmutz J."/>
            <person name="Cannon S.B."/>
            <person name="Schlueter J."/>
            <person name="Ma J."/>
            <person name="Mitros T."/>
            <person name="Nelson W."/>
            <person name="Hyten D.L."/>
            <person name="Song Q."/>
            <person name="Thelen J.J."/>
            <person name="Cheng J."/>
            <person name="Xu D."/>
            <person name="Hellsten U."/>
            <person name="May G.D."/>
            <person name="Yu Y."/>
            <person name="Sakurai T."/>
            <person name="Umezawa T."/>
            <person name="Bhattacharyya M.K."/>
            <person name="Sandhu D."/>
            <person name="Valliyodan B."/>
            <person name="Lindquist E."/>
            <person name="Peto M."/>
            <person name="Grant D."/>
            <person name="Shu S."/>
            <person name="Goodstein D."/>
            <person name="Barry K."/>
            <person name="Futrell-Griggs M."/>
            <person name="Abernathy B."/>
            <person name="Du J."/>
            <person name="Tian Z."/>
            <person name="Zhu L."/>
            <person name="Gill N."/>
            <person name="Joshi T."/>
            <person name="Libault M."/>
            <person name="Sethuraman A."/>
            <person name="Zhang X.-C."/>
            <person name="Shinozaki K."/>
            <person name="Nguyen H.T."/>
            <person name="Wing R.A."/>
            <person name="Cregan P."/>
            <person name="Specht J."/>
            <person name="Grimwood J."/>
            <person name="Rokhsar D."/>
            <person name="Stacey G."/>
            <person name="Shoemaker R.C."/>
            <person name="Jackson S.A."/>
        </authorList>
    </citation>
    <scope>NUCLEOTIDE SEQUENCE [LARGE SCALE GENOMIC DNA]</scope>
    <source>
        <strain evidence="2">cv. Williams 82</strain>
        <tissue evidence="1">Callus</tissue>
    </source>
</reference>
<keyword evidence="3" id="KW-1185">Reference proteome</keyword>
<organism evidence="1">
    <name type="scientific">Glycine max</name>
    <name type="common">Soybean</name>
    <name type="synonym">Glycine hispida</name>
    <dbReference type="NCBI Taxonomy" id="3847"/>
    <lineage>
        <taxon>Eukaryota</taxon>
        <taxon>Viridiplantae</taxon>
        <taxon>Streptophyta</taxon>
        <taxon>Embryophyta</taxon>
        <taxon>Tracheophyta</taxon>
        <taxon>Spermatophyta</taxon>
        <taxon>Magnoliopsida</taxon>
        <taxon>eudicotyledons</taxon>
        <taxon>Gunneridae</taxon>
        <taxon>Pentapetalae</taxon>
        <taxon>rosids</taxon>
        <taxon>fabids</taxon>
        <taxon>Fabales</taxon>
        <taxon>Fabaceae</taxon>
        <taxon>Papilionoideae</taxon>
        <taxon>50 kb inversion clade</taxon>
        <taxon>NPAAA clade</taxon>
        <taxon>indigoferoid/millettioid clade</taxon>
        <taxon>Phaseoleae</taxon>
        <taxon>Glycine</taxon>
        <taxon>Glycine subgen. Soja</taxon>
    </lineage>
</organism>
<evidence type="ECO:0000313" key="1">
    <source>
        <dbReference type="EMBL" id="KRH05283.1"/>
    </source>
</evidence>
<accession>A0A0R0FPU0</accession>
<dbReference type="EnsemblPlants" id="KRH05283">
    <property type="protein sequence ID" value="KRH05283"/>
    <property type="gene ID" value="GLYMA_17G217900"/>
</dbReference>
<dbReference type="AlphaFoldDB" id="A0A0R0FPU0"/>